<gene>
    <name evidence="1" type="ORF">BVG16_05300</name>
</gene>
<keyword evidence="2" id="KW-1185">Reference proteome</keyword>
<dbReference type="STRING" id="1324314.BVG16_05300"/>
<comment type="caution">
    <text evidence="1">The sequence shown here is derived from an EMBL/GenBank/DDBJ whole genome shotgun (WGS) entry which is preliminary data.</text>
</comment>
<protein>
    <submittedName>
        <fullName evidence="1">Nucleoside-diphosphate sugar epimerase</fullName>
    </submittedName>
</protein>
<dbReference type="AlphaFoldDB" id="A0A1T2XKE8"/>
<dbReference type="Proteomes" id="UP000190188">
    <property type="component" value="Unassembled WGS sequence"/>
</dbReference>
<dbReference type="OrthoDB" id="2624347at2"/>
<accession>A0A1T2XKE8</accession>
<reference evidence="1 2" key="1">
    <citation type="submission" date="2017-01" db="EMBL/GenBank/DDBJ databases">
        <title>Genome analysis of Paenibacillus selenitrireducens ES3-24.</title>
        <authorList>
            <person name="Xu D."/>
            <person name="Yao R."/>
            <person name="Zheng S."/>
        </authorList>
    </citation>
    <scope>NUCLEOTIDE SEQUENCE [LARGE SCALE GENOMIC DNA]</scope>
    <source>
        <strain evidence="1 2">ES3-24</strain>
    </source>
</reference>
<sequence length="95" mass="10567">MQNKITEIIVHLSKSQQHMASVIEAKRHVAVRMAQIIHALPDQHPSFDGVSGLMEGSGMITKSIVSYLNSIADLQEAIAENLTHVMKEMSEQQEE</sequence>
<organism evidence="1 2">
    <name type="scientific">Paenibacillus selenitireducens</name>
    <dbReference type="NCBI Taxonomy" id="1324314"/>
    <lineage>
        <taxon>Bacteria</taxon>
        <taxon>Bacillati</taxon>
        <taxon>Bacillota</taxon>
        <taxon>Bacilli</taxon>
        <taxon>Bacillales</taxon>
        <taxon>Paenibacillaceae</taxon>
        <taxon>Paenibacillus</taxon>
    </lineage>
</organism>
<evidence type="ECO:0000313" key="2">
    <source>
        <dbReference type="Proteomes" id="UP000190188"/>
    </source>
</evidence>
<name>A0A1T2XKE8_9BACL</name>
<dbReference type="RefSeq" id="WP_078497511.1">
    <property type="nucleotide sequence ID" value="NZ_MSZX01000002.1"/>
</dbReference>
<proteinExistence type="predicted"/>
<dbReference type="EMBL" id="MSZX01000002">
    <property type="protein sequence ID" value="OPA80163.1"/>
    <property type="molecule type" value="Genomic_DNA"/>
</dbReference>
<evidence type="ECO:0000313" key="1">
    <source>
        <dbReference type="EMBL" id="OPA80163.1"/>
    </source>
</evidence>